<dbReference type="InterPro" id="IPR026465">
    <property type="entry name" value="Ser_adhes_glycop_N"/>
</dbReference>
<accession>A0ABP2KKG9</accession>
<reference evidence="4 5" key="1">
    <citation type="submission" date="2011-01" db="EMBL/GenBank/DDBJ databases">
        <authorList>
            <person name="Muzny D."/>
            <person name="Qin X."/>
            <person name="Buhay C."/>
            <person name="Dugan-Rocha S."/>
            <person name="Ding Y."/>
            <person name="Chen G."/>
            <person name="Hawes A."/>
            <person name="Holder M."/>
            <person name="Jhangiani S."/>
            <person name="Johnson A."/>
            <person name="Khan Z."/>
            <person name="Li Z."/>
            <person name="Liu W."/>
            <person name="Liu X."/>
            <person name="Perez L."/>
            <person name="Shen H."/>
            <person name="Wang Q."/>
            <person name="Watt J."/>
            <person name="Xi L."/>
            <person name="Xin Y."/>
            <person name="Zhou J."/>
            <person name="Deng J."/>
            <person name="Jiang H."/>
            <person name="Liu Y."/>
            <person name="Qu J."/>
            <person name="Song X.-Z."/>
            <person name="Zhang L."/>
            <person name="Villasana D."/>
            <person name="Johnson A."/>
            <person name="Liu J."/>
            <person name="Liyanage D."/>
            <person name="Lorensuhewa L."/>
            <person name="Robinson T."/>
            <person name="Song A."/>
            <person name="Song B.-B."/>
            <person name="Dinh H."/>
            <person name="Thornton R."/>
            <person name="Coyle M."/>
            <person name="Francisco L."/>
            <person name="Jackson L."/>
            <person name="Javaid M."/>
            <person name="Korchina V."/>
            <person name="Kovar C."/>
            <person name="Mata R."/>
            <person name="Mathew T."/>
            <person name="Ngo R."/>
            <person name="Nguyen L."/>
            <person name="Nguyen N."/>
            <person name="Okwuonu G."/>
            <person name="Ongeri F."/>
            <person name="Pham C."/>
            <person name="Simmons D."/>
            <person name="Wilczek-Boney K."/>
            <person name="Hale W."/>
            <person name="Jakkamsetti A."/>
            <person name="Pham P."/>
            <person name="Ruth R."/>
            <person name="San Lucas F."/>
            <person name="Warren J."/>
            <person name="Zhang J."/>
            <person name="Zhao Z."/>
            <person name="Zhou C."/>
            <person name="Zhu D."/>
            <person name="Lee S."/>
            <person name="Bess C."/>
            <person name="Blankenburg K."/>
            <person name="Forbes L."/>
            <person name="Fu Q."/>
            <person name="Gubbala S."/>
            <person name="Hirani K."/>
            <person name="Jayaseelan J.C."/>
            <person name="Lara F."/>
            <person name="Munidasa M."/>
            <person name="Palculict T."/>
            <person name="Patil S."/>
            <person name="Pu L.-L."/>
            <person name="Saada N."/>
            <person name="Tang L."/>
            <person name="Weissenberger G."/>
            <person name="Zhu Y."/>
            <person name="Hemphill L."/>
            <person name="Shang Y."/>
            <person name="Youmans B."/>
            <person name="Ayvaz T."/>
            <person name="Ross M."/>
            <person name="Santibanez J."/>
            <person name="Aqrawi P."/>
            <person name="Gross S."/>
            <person name="Joshi V."/>
            <person name="Fowler G."/>
            <person name="Nazareth L."/>
            <person name="Reid J."/>
            <person name="Worley K."/>
            <person name="Petrosino J."/>
            <person name="Highlander S."/>
            <person name="Gibbs R."/>
        </authorList>
    </citation>
    <scope>NUCLEOTIDE SEQUENCE [LARGE SCALE GENOMIC DNA]</scope>
    <source>
        <strain evidence="4 5">ATCC 49124</strain>
    </source>
</reference>
<dbReference type="Pfam" id="PF19258">
    <property type="entry name" value="KxYKxGKxW_sig"/>
    <property type="match status" value="1"/>
</dbReference>
<dbReference type="Proteomes" id="UP000003697">
    <property type="component" value="Unassembled WGS sequence"/>
</dbReference>
<dbReference type="PANTHER" id="PTHR45598">
    <property type="entry name" value="PROTEIN CBG11839-RELATED"/>
    <property type="match status" value="1"/>
</dbReference>
<dbReference type="Gene3D" id="3.10.20.890">
    <property type="match status" value="2"/>
</dbReference>
<sequence length="1034" mass="108755">MECFIQRINGEDMFFRRNEGQYRETERVTRFKLVKSGKYWLRSAMSNFGLFKVLRGGVDTPSLNTQQVEVNEHAFSGQTLLKGVLATGAVLGGTVATQVTHADEVTNQPILESEAGARADLLATSDSVVLGNIGSVISAQESQVNSQELSETVSSQNSEASLNESLSRSQSMSVSELTSKSTSLSLSLSFSASLSDSLVSKSESASQTDSSSRSLSESMLSGSLKNSSSESVQSVSNSDSSDSKDGVNLVSSESALLNASLTSEVLSNRQLSEAATGMLAASVVADAERLEQEKHLKDLALDIYTYKAQAVDLPNTDAAILKGDKALDAIRVSLADRDSDVTPTIAQARQARNSLANAVLRATSGQRDPRNGSSIDANSNLRAPQYKLGPANNALISVYNSDSINQAYNVVETIPTRNNIKSIGYASGSDRVNGIIVPQTSALKNSAVAFNIFGTVGATEVVTPGKIYNLSFVVTNTARQSVTRTLRIQVLPQNDGIRNPITAVTTGTFVNDTSNLAQAEKDQVWEAFKASNPNIATSKDFKEYSVSASGVVTITYKDNTTNDVTAPVKRLAAPTVETRLLDKAYTQTPVTVTGAEPGSTVVLYNNDDEVGTAVADASGQAVVTPTVKLQTGSVTAKARIMYGDYAVYSDASNSVAVTDGTRPEVTAKLTVDGVEPKSTPLEGGGKNYTIYAGDDAVLTFTATDDSGKLKELKVVARADLNDNALNGNFFGGSQYGTGNIAPITGDITATTDNPATLTTTIHLKDDLYHSFRNTWQRNVAAIDNASNMNRPNGLGEIRITQGRLADRTPGVAPTSIIQVTSLTALTDSDKTKIIAAVSALNPEVANRIKSYTVNSNGTVTITYKDSTTNVVAVRLSDSDYSQSVSQSTSQSKQESISQSQSESARQSASTSASLSSVKSQSVSSSLSTSLKTSISQSQSVSTSASLSTVKSASVSSSLSESLKTSVSQSESVSTSVSLSAEKSQSVSSSLSESLKTSVSQSESVSTSSSLSAEKSQSVSSSLSESLKTSVSQSE</sequence>
<dbReference type="Gene3D" id="2.60.40.4140">
    <property type="match status" value="1"/>
</dbReference>
<dbReference type="EMBL" id="AEVI01000023">
    <property type="protein sequence ID" value="EFX96468.1"/>
    <property type="molecule type" value="Genomic_DNA"/>
</dbReference>
<dbReference type="NCBIfam" id="TIGR03715">
    <property type="entry name" value="KxYKxGKxW"/>
    <property type="match status" value="1"/>
</dbReference>
<feature type="region of interest" description="Disordered" evidence="2">
    <location>
        <begin position="965"/>
        <end position="1034"/>
    </location>
</feature>
<feature type="compositionally biased region" description="Low complexity" evidence="2">
    <location>
        <begin position="201"/>
        <end position="240"/>
    </location>
</feature>
<feature type="region of interest" description="Disordered" evidence="2">
    <location>
        <begin position="881"/>
        <end position="912"/>
    </location>
</feature>
<feature type="non-terminal residue" evidence="4">
    <location>
        <position position="1034"/>
    </location>
</feature>
<keyword evidence="1" id="KW-0732">Signal</keyword>
<dbReference type="InterPro" id="IPR044024">
    <property type="entry name" value="aRib"/>
</dbReference>
<feature type="domain" description="Atypical Rib" evidence="3">
    <location>
        <begin position="501"/>
        <end position="565"/>
    </location>
</feature>
<dbReference type="InterPro" id="IPR022263">
    <property type="entry name" value="KxYKxGKxW"/>
</dbReference>
<evidence type="ECO:0000256" key="2">
    <source>
        <dbReference type="SAM" id="MobiDB-lite"/>
    </source>
</evidence>
<comment type="caution">
    <text evidence="4">The sequence shown here is derived from an EMBL/GenBank/DDBJ whole genome shotgun (WGS) entry which is preliminary data.</text>
</comment>
<feature type="region of interest" description="Disordered" evidence="2">
    <location>
        <begin position="201"/>
        <end position="247"/>
    </location>
</feature>
<evidence type="ECO:0000313" key="5">
    <source>
        <dbReference type="Proteomes" id="UP000003697"/>
    </source>
</evidence>
<dbReference type="Pfam" id="PF18938">
    <property type="entry name" value="aRib"/>
    <property type="match status" value="2"/>
</dbReference>
<gene>
    <name evidence="4" type="primary">srpA</name>
    <name evidence="4" type="ORF">HMPREF9425_0640</name>
</gene>
<organism evidence="4 5">
    <name type="scientific">Streptococcus vestibularis ATCC 49124</name>
    <dbReference type="NCBI Taxonomy" id="889206"/>
    <lineage>
        <taxon>Bacteria</taxon>
        <taxon>Bacillati</taxon>
        <taxon>Bacillota</taxon>
        <taxon>Bacilli</taxon>
        <taxon>Lactobacillales</taxon>
        <taxon>Streptococcaceae</taxon>
        <taxon>Streptococcus</taxon>
    </lineage>
</organism>
<evidence type="ECO:0000313" key="4">
    <source>
        <dbReference type="EMBL" id="EFX96468.1"/>
    </source>
</evidence>
<dbReference type="PANTHER" id="PTHR45598:SF1">
    <property type="entry name" value="4FE-4S FERREDOXIN-TYPE DOMAIN-CONTAINING PROTEIN"/>
    <property type="match status" value="1"/>
</dbReference>
<protein>
    <submittedName>
        <fullName evidence="4">KxYKxGKxW signal domain protein</fullName>
    </submittedName>
</protein>
<proteinExistence type="predicted"/>
<feature type="compositionally biased region" description="Polar residues" evidence="2">
    <location>
        <begin position="147"/>
        <end position="170"/>
    </location>
</feature>
<keyword evidence="5" id="KW-1185">Reference proteome</keyword>
<dbReference type="NCBIfam" id="TIGR04224">
    <property type="entry name" value="ser_adhes_Nterm"/>
    <property type="match status" value="1"/>
</dbReference>
<feature type="domain" description="Atypical Rib" evidence="3">
    <location>
        <begin position="811"/>
        <end position="871"/>
    </location>
</feature>
<name>A0ABP2KKG9_STRVE</name>
<evidence type="ECO:0000259" key="3">
    <source>
        <dbReference type="Pfam" id="PF18938"/>
    </source>
</evidence>
<feature type="region of interest" description="Disordered" evidence="2">
    <location>
        <begin position="147"/>
        <end position="173"/>
    </location>
</feature>
<evidence type="ECO:0000256" key="1">
    <source>
        <dbReference type="ARBA" id="ARBA00022729"/>
    </source>
</evidence>